<comment type="similarity">
    <text evidence="2">Belongs to the nematode transthyretin-like family.</text>
</comment>
<feature type="non-terminal residue" evidence="5">
    <location>
        <position position="1"/>
    </location>
</feature>
<evidence type="ECO:0000313" key="5">
    <source>
        <dbReference type="EMBL" id="GMS97433.1"/>
    </source>
</evidence>
<evidence type="ECO:0000256" key="2">
    <source>
        <dbReference type="ARBA" id="ARBA00010112"/>
    </source>
</evidence>
<evidence type="ECO:0000313" key="6">
    <source>
        <dbReference type="Proteomes" id="UP001432027"/>
    </source>
</evidence>
<dbReference type="EMBL" id="BTSX01000004">
    <property type="protein sequence ID" value="GMS97433.1"/>
    <property type="molecule type" value="Genomic_DNA"/>
</dbReference>
<dbReference type="GO" id="GO:0009986">
    <property type="term" value="C:cell surface"/>
    <property type="evidence" value="ECO:0007669"/>
    <property type="project" value="InterPro"/>
</dbReference>
<dbReference type="Gene3D" id="2.60.40.3330">
    <property type="match status" value="1"/>
</dbReference>
<dbReference type="InterPro" id="IPR001534">
    <property type="entry name" value="Transthyretin-like"/>
</dbReference>
<comment type="caution">
    <text evidence="5">The sequence shown here is derived from an EMBL/GenBank/DDBJ whole genome shotgun (WGS) entry which is preliminary data.</text>
</comment>
<evidence type="ECO:0000256" key="4">
    <source>
        <dbReference type="ARBA" id="ARBA00022729"/>
    </source>
</evidence>
<feature type="non-terminal residue" evidence="5">
    <location>
        <position position="121"/>
    </location>
</feature>
<gene>
    <name evidence="5" type="ORF">PENTCL1PPCAC_19608</name>
</gene>
<dbReference type="InterPro" id="IPR038479">
    <property type="entry name" value="Transthyretin-like_sf"/>
</dbReference>
<evidence type="ECO:0000256" key="1">
    <source>
        <dbReference type="ARBA" id="ARBA00004613"/>
    </source>
</evidence>
<name>A0AAV5TT85_9BILA</name>
<dbReference type="PANTHER" id="PTHR21700:SF30">
    <property type="entry name" value="TRANSTHYRETIN-LIKE FAMILY PROTEIN"/>
    <property type="match status" value="1"/>
</dbReference>
<dbReference type="Proteomes" id="UP001432027">
    <property type="component" value="Unassembled WGS sequence"/>
</dbReference>
<comment type="subcellular location">
    <subcellularLocation>
        <location evidence="1">Secreted</location>
    </subcellularLocation>
</comment>
<keyword evidence="4" id="KW-0732">Signal</keyword>
<keyword evidence="6" id="KW-1185">Reference proteome</keyword>
<evidence type="ECO:0008006" key="7">
    <source>
        <dbReference type="Google" id="ProtNLM"/>
    </source>
</evidence>
<dbReference type="GO" id="GO:0005576">
    <property type="term" value="C:extracellular region"/>
    <property type="evidence" value="ECO:0007669"/>
    <property type="project" value="UniProtKB-SubCell"/>
</dbReference>
<protein>
    <recommendedName>
        <fullName evidence="7">Transthyretin-like family protein</fullName>
    </recommendedName>
</protein>
<proteinExistence type="inferred from homology"/>
<dbReference type="Pfam" id="PF01060">
    <property type="entry name" value="TTR-52"/>
    <property type="match status" value="1"/>
</dbReference>
<organism evidence="5 6">
    <name type="scientific">Pristionchus entomophagus</name>
    <dbReference type="NCBI Taxonomy" id="358040"/>
    <lineage>
        <taxon>Eukaryota</taxon>
        <taxon>Metazoa</taxon>
        <taxon>Ecdysozoa</taxon>
        <taxon>Nematoda</taxon>
        <taxon>Chromadorea</taxon>
        <taxon>Rhabditida</taxon>
        <taxon>Rhabditina</taxon>
        <taxon>Diplogasteromorpha</taxon>
        <taxon>Diplogasteroidea</taxon>
        <taxon>Neodiplogasteridae</taxon>
        <taxon>Pristionchus</taxon>
    </lineage>
</organism>
<dbReference type="PANTHER" id="PTHR21700">
    <property type="entry name" value="TRANSTHYRETIN-LIKE FAMILY PROTEIN-RELATED"/>
    <property type="match status" value="1"/>
</dbReference>
<sequence length="121" mass="13877">NITVRGQLKCKNRNVADTVVELWDKETLEKDDLMESFTTEKQGHFFITGYETQISKIKPYIKIQHKCGAREGCLKVTEITIDQMWVGKQKDLAFVYLDRDTTGDSDAMMSVRDECPPKGRA</sequence>
<reference evidence="5" key="1">
    <citation type="submission" date="2023-10" db="EMBL/GenBank/DDBJ databases">
        <title>Genome assembly of Pristionchus species.</title>
        <authorList>
            <person name="Yoshida K."/>
            <person name="Sommer R.J."/>
        </authorList>
    </citation>
    <scope>NUCLEOTIDE SEQUENCE</scope>
    <source>
        <strain evidence="5">RS0144</strain>
    </source>
</reference>
<evidence type="ECO:0000256" key="3">
    <source>
        <dbReference type="ARBA" id="ARBA00022525"/>
    </source>
</evidence>
<accession>A0AAV5TT85</accession>
<dbReference type="AlphaFoldDB" id="A0AAV5TT85"/>
<keyword evidence="3" id="KW-0964">Secreted</keyword>